<evidence type="ECO:0000256" key="2">
    <source>
        <dbReference type="ARBA" id="ARBA00009975"/>
    </source>
</evidence>
<dbReference type="Pfam" id="PF02781">
    <property type="entry name" value="G6PD_C"/>
    <property type="match status" value="1"/>
</dbReference>
<sequence length="346" mass="38683">MFSVVAKRLAEANCASGARIVVEKPFGRDLASARALNQTLHEYFPEESIFRIDHYLGKEAVQNILYFRFANAFLEPILNRQYVENVQITMAESFGVKGRGKFYDETGVIRDVIQNHLLQVISYLAMEAPSSTIPEAIRDEQAKVLRTVRPLCVENLVRGQFKGYRDEPGVAGDSFMATYAALRLYVDSWRWEGVPFIVRAGKALETTCTEVMVEFKNPPQVVFKEPAPKMGNHLRFRLSPDVCIAIGARQKVAGEKMTGEPVELTFATEPAQGTDGRMEAYERLLGDAMMGDATLFARQDVVEAAWAIVDPVIHGPSPMYDYEPGTWGPKEAERLVADVGGWNPIR</sequence>
<feature type="domain" description="Glucose-6-phosphate dehydrogenase NAD-binding" evidence="7">
    <location>
        <begin position="1"/>
        <end position="63"/>
    </location>
</feature>
<keyword evidence="4" id="KW-0521">NADP</keyword>
<dbReference type="GO" id="GO:0005829">
    <property type="term" value="C:cytosol"/>
    <property type="evidence" value="ECO:0007669"/>
    <property type="project" value="TreeGrafter"/>
</dbReference>
<dbReference type="GO" id="GO:0004345">
    <property type="term" value="F:glucose-6-phosphate dehydrogenase activity"/>
    <property type="evidence" value="ECO:0007669"/>
    <property type="project" value="InterPro"/>
</dbReference>
<dbReference type="NCBIfam" id="TIGR00871">
    <property type="entry name" value="zwf"/>
    <property type="match status" value="1"/>
</dbReference>
<dbReference type="PRINTS" id="PR00079">
    <property type="entry name" value="G6PDHDRGNASE"/>
</dbReference>
<dbReference type="InterPro" id="IPR001282">
    <property type="entry name" value="G6P_DH"/>
</dbReference>
<evidence type="ECO:0000256" key="5">
    <source>
        <dbReference type="ARBA" id="ARBA00023002"/>
    </source>
</evidence>
<evidence type="ECO:0000259" key="7">
    <source>
        <dbReference type="Pfam" id="PF00479"/>
    </source>
</evidence>
<dbReference type="STRING" id="1391654.AKJ09_05490"/>
<keyword evidence="3" id="KW-0313">Glucose metabolism</keyword>
<proteinExistence type="inferred from homology"/>
<dbReference type="AlphaFoldDB" id="A0A0K1PZM1"/>
<dbReference type="EMBL" id="CP012333">
    <property type="protein sequence ID" value="AKU98826.1"/>
    <property type="molecule type" value="Genomic_DNA"/>
</dbReference>
<organism evidence="9 10">
    <name type="scientific">Labilithrix luteola</name>
    <dbReference type="NCBI Taxonomy" id="1391654"/>
    <lineage>
        <taxon>Bacteria</taxon>
        <taxon>Pseudomonadati</taxon>
        <taxon>Myxococcota</taxon>
        <taxon>Polyangia</taxon>
        <taxon>Polyangiales</taxon>
        <taxon>Labilitrichaceae</taxon>
        <taxon>Labilithrix</taxon>
    </lineage>
</organism>
<reference evidence="9 10" key="1">
    <citation type="submission" date="2015-08" db="EMBL/GenBank/DDBJ databases">
        <authorList>
            <person name="Babu N.S."/>
            <person name="Beckwith C.J."/>
            <person name="Beseler K.G."/>
            <person name="Brison A."/>
            <person name="Carone J.V."/>
            <person name="Caskin T.P."/>
            <person name="Diamond M."/>
            <person name="Durham M.E."/>
            <person name="Foxe J.M."/>
            <person name="Go M."/>
            <person name="Henderson B.A."/>
            <person name="Jones I.B."/>
            <person name="McGettigan J.A."/>
            <person name="Micheletti S.J."/>
            <person name="Nasrallah M.E."/>
            <person name="Ortiz D."/>
            <person name="Piller C.R."/>
            <person name="Privatt S.R."/>
            <person name="Schneider S.L."/>
            <person name="Sharp S."/>
            <person name="Smith T.C."/>
            <person name="Stanton J.D."/>
            <person name="Ullery H.E."/>
            <person name="Wilson R.J."/>
            <person name="Serrano M.G."/>
            <person name="Buck G."/>
            <person name="Lee V."/>
            <person name="Wang Y."/>
            <person name="Carvalho R."/>
            <person name="Voegtly L."/>
            <person name="Shi R."/>
            <person name="Duckworth R."/>
            <person name="Johnson A."/>
            <person name="Loviza R."/>
            <person name="Walstead R."/>
            <person name="Shah Z."/>
            <person name="Kiflezghi M."/>
            <person name="Wade K."/>
            <person name="Ball S.L."/>
            <person name="Bradley K.W."/>
            <person name="Asai D.J."/>
            <person name="Bowman C.A."/>
            <person name="Russell D.A."/>
            <person name="Pope W.H."/>
            <person name="Jacobs-Sera D."/>
            <person name="Hendrix R.W."/>
            <person name="Hatfull G.F."/>
        </authorList>
    </citation>
    <scope>NUCLEOTIDE SEQUENCE [LARGE SCALE GENOMIC DNA]</scope>
    <source>
        <strain evidence="9 10">DSM 27648</strain>
    </source>
</reference>
<dbReference type="GO" id="GO:0050661">
    <property type="term" value="F:NADP binding"/>
    <property type="evidence" value="ECO:0007669"/>
    <property type="project" value="InterPro"/>
</dbReference>
<feature type="domain" description="Glucose-6-phosphate dehydrogenase C-terminal" evidence="8">
    <location>
        <begin position="66"/>
        <end position="340"/>
    </location>
</feature>
<dbReference type="KEGG" id="llu:AKJ09_05490"/>
<dbReference type="SUPFAM" id="SSF55347">
    <property type="entry name" value="Glyceraldehyde-3-phosphate dehydrogenase-like, C-terminal domain"/>
    <property type="match status" value="1"/>
</dbReference>
<comment type="pathway">
    <text evidence="1">Carbohydrate degradation; pentose phosphate pathway; D-ribulose 5-phosphate from D-glucose 6-phosphate (oxidative stage): step 1/3.</text>
</comment>
<dbReference type="InterPro" id="IPR022674">
    <property type="entry name" value="G6P_DH_NAD-bd"/>
</dbReference>
<protein>
    <submittedName>
        <fullName evidence="9">Glucose-6-phosphate 1-dehydrogenase</fullName>
    </submittedName>
</protein>
<dbReference type="PATRIC" id="fig|1391654.3.peg.5565"/>
<dbReference type="PANTHER" id="PTHR23429:SF0">
    <property type="entry name" value="GLUCOSE-6-PHOSPHATE 1-DEHYDROGENASE"/>
    <property type="match status" value="1"/>
</dbReference>
<evidence type="ECO:0000256" key="1">
    <source>
        <dbReference type="ARBA" id="ARBA00004937"/>
    </source>
</evidence>
<dbReference type="Gene3D" id="3.40.50.720">
    <property type="entry name" value="NAD(P)-binding Rossmann-like Domain"/>
    <property type="match status" value="1"/>
</dbReference>
<dbReference type="GO" id="GO:0006006">
    <property type="term" value="P:glucose metabolic process"/>
    <property type="evidence" value="ECO:0007669"/>
    <property type="project" value="UniProtKB-KW"/>
</dbReference>
<dbReference type="UniPathway" id="UPA00115"/>
<gene>
    <name evidence="9" type="ORF">AKJ09_05490</name>
</gene>
<evidence type="ECO:0000259" key="8">
    <source>
        <dbReference type="Pfam" id="PF02781"/>
    </source>
</evidence>
<evidence type="ECO:0000313" key="9">
    <source>
        <dbReference type="EMBL" id="AKU98826.1"/>
    </source>
</evidence>
<dbReference type="Proteomes" id="UP000064967">
    <property type="component" value="Chromosome"/>
</dbReference>
<keyword evidence="5" id="KW-0560">Oxidoreductase</keyword>
<dbReference type="PANTHER" id="PTHR23429">
    <property type="entry name" value="GLUCOSE-6-PHOSPHATE 1-DEHYDROGENASE G6PD"/>
    <property type="match status" value="1"/>
</dbReference>
<keyword evidence="10" id="KW-1185">Reference proteome</keyword>
<evidence type="ECO:0000256" key="4">
    <source>
        <dbReference type="ARBA" id="ARBA00022857"/>
    </source>
</evidence>
<dbReference type="Pfam" id="PF00479">
    <property type="entry name" value="G6PD_N"/>
    <property type="match status" value="1"/>
</dbReference>
<evidence type="ECO:0000256" key="3">
    <source>
        <dbReference type="ARBA" id="ARBA00022526"/>
    </source>
</evidence>
<dbReference type="SUPFAM" id="SSF51735">
    <property type="entry name" value="NAD(P)-binding Rossmann-fold domains"/>
    <property type="match status" value="1"/>
</dbReference>
<accession>A0A0K1PZM1</accession>
<evidence type="ECO:0000256" key="6">
    <source>
        <dbReference type="ARBA" id="ARBA00023277"/>
    </source>
</evidence>
<dbReference type="InterPro" id="IPR036291">
    <property type="entry name" value="NAD(P)-bd_dom_sf"/>
</dbReference>
<dbReference type="Gene3D" id="3.30.360.10">
    <property type="entry name" value="Dihydrodipicolinate Reductase, domain 2"/>
    <property type="match status" value="1"/>
</dbReference>
<keyword evidence="6" id="KW-0119">Carbohydrate metabolism</keyword>
<dbReference type="InterPro" id="IPR019796">
    <property type="entry name" value="G6P_DH_AS"/>
</dbReference>
<name>A0A0K1PZM1_9BACT</name>
<comment type="similarity">
    <text evidence="2">Belongs to the glucose-6-phosphate dehydrogenase family.</text>
</comment>
<dbReference type="PROSITE" id="PS00069">
    <property type="entry name" value="G6P_DEHYDROGENASE"/>
    <property type="match status" value="1"/>
</dbReference>
<evidence type="ECO:0000313" key="10">
    <source>
        <dbReference type="Proteomes" id="UP000064967"/>
    </source>
</evidence>
<dbReference type="GO" id="GO:0009051">
    <property type="term" value="P:pentose-phosphate shunt, oxidative branch"/>
    <property type="evidence" value="ECO:0007669"/>
    <property type="project" value="TreeGrafter"/>
</dbReference>
<dbReference type="InterPro" id="IPR022675">
    <property type="entry name" value="G6P_DH_C"/>
</dbReference>